<dbReference type="NCBIfam" id="TIGR01488">
    <property type="entry name" value="HAD-SF-IB"/>
    <property type="match status" value="1"/>
</dbReference>
<dbReference type="InterPro" id="IPR036412">
    <property type="entry name" value="HAD-like_sf"/>
</dbReference>
<dbReference type="Gene3D" id="3.90.1470.20">
    <property type="match status" value="1"/>
</dbReference>
<dbReference type="SUPFAM" id="SSF56784">
    <property type="entry name" value="HAD-like"/>
    <property type="match status" value="1"/>
</dbReference>
<dbReference type="FunCoup" id="A0A164ZQJ7">
    <property type="interactions" value="33"/>
</dbReference>
<evidence type="ECO:0000313" key="3">
    <source>
        <dbReference type="Proteomes" id="UP000076632"/>
    </source>
</evidence>
<dbReference type="Proteomes" id="UP000076632">
    <property type="component" value="Unassembled WGS sequence"/>
</dbReference>
<name>A0A164ZQJ7_XYLHT</name>
<dbReference type="Gene3D" id="3.40.50.1000">
    <property type="entry name" value="HAD superfamily/HAD-like"/>
    <property type="match status" value="1"/>
</dbReference>
<dbReference type="Pfam" id="PF12710">
    <property type="entry name" value="HAD"/>
    <property type="match status" value="1"/>
</dbReference>
<dbReference type="GeneID" id="28901520"/>
<dbReference type="AlphaFoldDB" id="A0A164ZQJ7"/>
<protein>
    <submittedName>
        <fullName evidence="2">Phosphoserine phosphatase</fullName>
    </submittedName>
</protein>
<dbReference type="GO" id="GO:0016791">
    <property type="term" value="F:phosphatase activity"/>
    <property type="evidence" value="ECO:0007669"/>
    <property type="project" value="InterPro"/>
</dbReference>
<dbReference type="PANTHER" id="PTHR28181:SF2">
    <property type="entry name" value="PHOSPHORIC MONOESTER HYDROLASE"/>
    <property type="match status" value="1"/>
</dbReference>
<gene>
    <name evidence="2" type="ORF">L228DRAFT_285809</name>
</gene>
<dbReference type="NCBIfam" id="TIGR01489">
    <property type="entry name" value="DKMTPPase-SF"/>
    <property type="match status" value="1"/>
</dbReference>
<proteinExistence type="predicted"/>
<sequence>MSADQLPALKSNPKFIFFTDFDGTITMKDSNDYLTDNLGFGPELRRKGNIEVLENRETFRDAFKEMLDSIKHPFNECVQTLVDNIKLDPHFNDFYKWALEHNVPVVVLSSGMVPIIRALLEHLVGPDAAKIQIISNDVKPRKIDGKIPEDWENKEAAWEIEYHDDSSFGHDKSLAIRPYANLPADKRPTLFYAGDGVSDLSAARETDLLFAKKGHDLVTYCEREGVPFTLFEDWNTILENVQAIYSGKTDVKSVAAAGVEAVRHGGNKV</sequence>
<dbReference type="EMBL" id="KV407466">
    <property type="protein sequence ID" value="KZF19382.1"/>
    <property type="molecule type" value="Genomic_DNA"/>
</dbReference>
<dbReference type="OMA" id="VPFHEFD"/>
<accession>A0A164ZQJ7</accession>
<dbReference type="InterPro" id="IPR050849">
    <property type="entry name" value="HAD-like_hydrolase_phosphatase"/>
</dbReference>
<reference evidence="2 3" key="1">
    <citation type="journal article" date="2016" name="Fungal Biol.">
        <title>The genome of Xylona heveae provides a window into fungal endophytism.</title>
        <authorList>
            <person name="Gazis R."/>
            <person name="Kuo A."/>
            <person name="Riley R."/>
            <person name="LaButti K."/>
            <person name="Lipzen A."/>
            <person name="Lin J."/>
            <person name="Amirebrahimi M."/>
            <person name="Hesse C.N."/>
            <person name="Spatafora J.W."/>
            <person name="Henrissat B."/>
            <person name="Hainaut M."/>
            <person name="Grigoriev I.V."/>
            <person name="Hibbett D.S."/>
        </authorList>
    </citation>
    <scope>NUCLEOTIDE SEQUENCE [LARGE SCALE GENOMIC DNA]</scope>
    <source>
        <strain evidence="2 3">TC161</strain>
    </source>
</reference>
<dbReference type="OrthoDB" id="10014216at2759"/>
<keyword evidence="1" id="KW-0378">Hydrolase</keyword>
<dbReference type="PANTHER" id="PTHR28181">
    <property type="entry name" value="UPF0655 PROTEIN YCR015C"/>
    <property type="match status" value="1"/>
</dbReference>
<dbReference type="InParanoid" id="A0A164ZQJ7"/>
<dbReference type="InterPro" id="IPR006384">
    <property type="entry name" value="HAD_hydro_PyrdxlP_Pase-like"/>
</dbReference>
<evidence type="ECO:0000313" key="2">
    <source>
        <dbReference type="EMBL" id="KZF19382.1"/>
    </source>
</evidence>
<dbReference type="RefSeq" id="XP_018184937.1">
    <property type="nucleotide sequence ID" value="XM_018336383.1"/>
</dbReference>
<evidence type="ECO:0000256" key="1">
    <source>
        <dbReference type="ARBA" id="ARBA00022801"/>
    </source>
</evidence>
<dbReference type="InterPro" id="IPR023214">
    <property type="entry name" value="HAD_sf"/>
</dbReference>
<organism evidence="2 3">
    <name type="scientific">Xylona heveae (strain CBS 132557 / TC161)</name>
    <dbReference type="NCBI Taxonomy" id="1328760"/>
    <lineage>
        <taxon>Eukaryota</taxon>
        <taxon>Fungi</taxon>
        <taxon>Dikarya</taxon>
        <taxon>Ascomycota</taxon>
        <taxon>Pezizomycotina</taxon>
        <taxon>Xylonomycetes</taxon>
        <taxon>Xylonales</taxon>
        <taxon>Xylonaceae</taxon>
        <taxon>Xylona</taxon>
    </lineage>
</organism>
<keyword evidence="3" id="KW-1185">Reference proteome</keyword>
<dbReference type="STRING" id="1328760.A0A164ZQJ7"/>